<dbReference type="PANTHER" id="PTHR33525">
    <property type="match status" value="1"/>
</dbReference>
<dbReference type="GO" id="GO:0002161">
    <property type="term" value="F:aminoacyl-tRNA deacylase activity"/>
    <property type="evidence" value="ECO:0007669"/>
    <property type="project" value="InterPro"/>
</dbReference>
<dbReference type="Gene3D" id="1.10.3210.10">
    <property type="entry name" value="Hypothetical protein af1432"/>
    <property type="match status" value="1"/>
</dbReference>
<name>A0A3B0ZW46_9ZZZZ</name>
<protein>
    <recommendedName>
        <fullName evidence="1">HDOD domain-containing protein</fullName>
    </recommendedName>
</protein>
<dbReference type="InterPro" id="IPR052340">
    <property type="entry name" value="RNase_Y/CdgJ"/>
</dbReference>
<feature type="domain" description="HDOD" evidence="1">
    <location>
        <begin position="188"/>
        <end position="388"/>
    </location>
</feature>
<dbReference type="PIRSF" id="PIRSF036888">
    <property type="entry name" value="HDGYPm_UCP036888"/>
    <property type="match status" value="1"/>
</dbReference>
<organism evidence="2">
    <name type="scientific">hydrothermal vent metagenome</name>
    <dbReference type="NCBI Taxonomy" id="652676"/>
    <lineage>
        <taxon>unclassified sequences</taxon>
        <taxon>metagenomes</taxon>
        <taxon>ecological metagenomes</taxon>
    </lineage>
</organism>
<dbReference type="SUPFAM" id="SSF55826">
    <property type="entry name" value="YbaK/ProRS associated domain"/>
    <property type="match status" value="1"/>
</dbReference>
<evidence type="ECO:0000259" key="1">
    <source>
        <dbReference type="PROSITE" id="PS51833"/>
    </source>
</evidence>
<dbReference type="InterPro" id="IPR036754">
    <property type="entry name" value="YbaK/aa-tRNA-synt-asso_dom_sf"/>
</dbReference>
<evidence type="ECO:0000313" key="2">
    <source>
        <dbReference type="EMBL" id="VAW97718.1"/>
    </source>
</evidence>
<dbReference type="Gene3D" id="3.90.960.10">
    <property type="entry name" value="YbaK/aminoacyl-tRNA synthetase-associated domain"/>
    <property type="match status" value="1"/>
</dbReference>
<dbReference type="SUPFAM" id="SSF109604">
    <property type="entry name" value="HD-domain/PDEase-like"/>
    <property type="match status" value="1"/>
</dbReference>
<dbReference type="InterPro" id="IPR014627">
    <property type="entry name" value="UCP036888_HDGYP-like"/>
</dbReference>
<proteinExistence type="predicted"/>
<accession>A0A3B0ZW46</accession>
<dbReference type="Pfam" id="PF04073">
    <property type="entry name" value="tRNA_edit"/>
    <property type="match status" value="1"/>
</dbReference>
<sequence>MMQEMSINNVVKILLDTLKIPYTNIECPDSVSITENWANQAVPAEQRVRIVLMRDSKSSIMVMIPANYQLNLEKLKTSLKRLTLRFLDIKEHKKFIHYFMSQPRQLRLQMGVQLIIDEALTNLDNVYFESPVSGQIIKLDAGRLEDLAADAFIGCTFSDQRETAQKVTNPNSVQQFNLKERIHKIKQLPAMPELATQLLKLRNNRDATVEQLAEIIILDPAISAQVIRYANSPFFGQHGKVNSLSDAIFRVLGYESVMHLALGIAMGKVFNLPTGGPVGQARIWQNATYSAALCQKLATKANWDKPLEPGVAYLSALLHNIGFMVMGQLFKHEFQWLNKVIQAEHETPVTIIEDKLLGVSHTEVATLLMKKWNMPSEVIIAAKEHHNDSYEGEHDGYVKLIQIADRLLKNHNMSDAASEEIPTELYEYFGLTEEQIYETMDEILQGKEDLDAMTMAMIA</sequence>
<dbReference type="Pfam" id="PF08668">
    <property type="entry name" value="HDOD"/>
    <property type="match status" value="1"/>
</dbReference>
<reference evidence="2" key="1">
    <citation type="submission" date="2018-06" db="EMBL/GenBank/DDBJ databases">
        <authorList>
            <person name="Zhirakovskaya E."/>
        </authorList>
    </citation>
    <scope>NUCLEOTIDE SEQUENCE</scope>
</reference>
<dbReference type="PROSITE" id="PS51833">
    <property type="entry name" value="HDOD"/>
    <property type="match status" value="1"/>
</dbReference>
<dbReference type="PANTHER" id="PTHR33525:SF3">
    <property type="entry name" value="RIBONUCLEASE Y"/>
    <property type="match status" value="1"/>
</dbReference>
<gene>
    <name evidence="2" type="ORF">MNBD_GAMMA23-608</name>
</gene>
<dbReference type="InterPro" id="IPR007214">
    <property type="entry name" value="YbaK/aa-tRNA-synth-assoc-dom"/>
</dbReference>
<dbReference type="InterPro" id="IPR013976">
    <property type="entry name" value="HDOD"/>
</dbReference>
<dbReference type="CDD" id="cd04332">
    <property type="entry name" value="YbaK_like"/>
    <property type="match status" value="1"/>
</dbReference>
<dbReference type="EMBL" id="UOFT01000061">
    <property type="protein sequence ID" value="VAW97718.1"/>
    <property type="molecule type" value="Genomic_DNA"/>
</dbReference>
<dbReference type="AlphaFoldDB" id="A0A3B0ZW46"/>